<dbReference type="Proteomes" id="UP001432322">
    <property type="component" value="Unassembled WGS sequence"/>
</dbReference>
<name>A0AAV5UXS7_9BILA</name>
<feature type="transmembrane region" description="Helical" evidence="1">
    <location>
        <begin position="42"/>
        <end position="61"/>
    </location>
</feature>
<sequence>LQFFLPLFNVIFLHPTMMLVLCRTKNTMSRPIFLGYVLTETIWAFGALINIPFFFMLLVHMHQAVIREVNKLFKVYFSRKQSIISGFITGIFVINIIGFNFLARDCDDAPRLVKQPELQWLLGRNGNVFIFGDFGNPQYF</sequence>
<evidence type="ECO:0008006" key="4">
    <source>
        <dbReference type="Google" id="ProtNLM"/>
    </source>
</evidence>
<evidence type="ECO:0000256" key="1">
    <source>
        <dbReference type="SAM" id="Phobius"/>
    </source>
</evidence>
<comment type="caution">
    <text evidence="2">The sequence shown here is derived from an EMBL/GenBank/DDBJ whole genome shotgun (WGS) entry which is preliminary data.</text>
</comment>
<reference evidence="2" key="1">
    <citation type="submission" date="2023-10" db="EMBL/GenBank/DDBJ databases">
        <title>Genome assembly of Pristionchus species.</title>
        <authorList>
            <person name="Yoshida K."/>
            <person name="Sommer R.J."/>
        </authorList>
    </citation>
    <scope>NUCLEOTIDE SEQUENCE</scope>
    <source>
        <strain evidence="2">RS5133</strain>
    </source>
</reference>
<protein>
    <recommendedName>
        <fullName evidence="4">G protein-coupled receptor</fullName>
    </recommendedName>
</protein>
<proteinExistence type="predicted"/>
<feature type="non-terminal residue" evidence="2">
    <location>
        <position position="140"/>
    </location>
</feature>
<evidence type="ECO:0000313" key="2">
    <source>
        <dbReference type="EMBL" id="GMT12091.1"/>
    </source>
</evidence>
<dbReference type="EMBL" id="BTSY01000001">
    <property type="protein sequence ID" value="GMT12091.1"/>
    <property type="molecule type" value="Genomic_DNA"/>
</dbReference>
<evidence type="ECO:0000313" key="3">
    <source>
        <dbReference type="Proteomes" id="UP001432322"/>
    </source>
</evidence>
<organism evidence="2 3">
    <name type="scientific">Pristionchus fissidentatus</name>
    <dbReference type="NCBI Taxonomy" id="1538716"/>
    <lineage>
        <taxon>Eukaryota</taxon>
        <taxon>Metazoa</taxon>
        <taxon>Ecdysozoa</taxon>
        <taxon>Nematoda</taxon>
        <taxon>Chromadorea</taxon>
        <taxon>Rhabditida</taxon>
        <taxon>Rhabditina</taxon>
        <taxon>Diplogasteromorpha</taxon>
        <taxon>Diplogasteroidea</taxon>
        <taxon>Neodiplogasteridae</taxon>
        <taxon>Pristionchus</taxon>
    </lineage>
</organism>
<accession>A0AAV5UXS7</accession>
<dbReference type="PANTHER" id="PTHR45830">
    <property type="entry name" value="SERPENTINE RECEPTOR, CLASS I"/>
    <property type="match status" value="1"/>
</dbReference>
<keyword evidence="1" id="KW-0812">Transmembrane</keyword>
<dbReference type="AlphaFoldDB" id="A0AAV5UXS7"/>
<keyword evidence="1" id="KW-1133">Transmembrane helix</keyword>
<dbReference type="PANTHER" id="PTHR45830:SF15">
    <property type="entry name" value="SERPENTINE RECEPTOR, CLASS I"/>
    <property type="match status" value="1"/>
</dbReference>
<gene>
    <name evidence="2" type="ORF">PFISCL1PPCAC_3388</name>
</gene>
<keyword evidence="3" id="KW-1185">Reference proteome</keyword>
<feature type="transmembrane region" description="Helical" evidence="1">
    <location>
        <begin position="82"/>
        <end position="103"/>
    </location>
</feature>
<keyword evidence="1" id="KW-0472">Membrane</keyword>
<feature type="non-terminal residue" evidence="2">
    <location>
        <position position="1"/>
    </location>
</feature>